<gene>
    <name evidence="2" type="ORF">BINO364_LOCUS11978</name>
</gene>
<organism evidence="2 3">
    <name type="scientific">Brenthis ino</name>
    <name type="common">lesser marbled fritillary</name>
    <dbReference type="NCBI Taxonomy" id="405034"/>
    <lineage>
        <taxon>Eukaryota</taxon>
        <taxon>Metazoa</taxon>
        <taxon>Ecdysozoa</taxon>
        <taxon>Arthropoda</taxon>
        <taxon>Hexapoda</taxon>
        <taxon>Insecta</taxon>
        <taxon>Pterygota</taxon>
        <taxon>Neoptera</taxon>
        <taxon>Endopterygota</taxon>
        <taxon>Lepidoptera</taxon>
        <taxon>Glossata</taxon>
        <taxon>Ditrysia</taxon>
        <taxon>Papilionoidea</taxon>
        <taxon>Nymphalidae</taxon>
        <taxon>Heliconiinae</taxon>
        <taxon>Argynnini</taxon>
        <taxon>Brenthis</taxon>
    </lineage>
</organism>
<feature type="non-terminal residue" evidence="2">
    <location>
        <position position="103"/>
    </location>
</feature>
<evidence type="ECO:0000313" key="3">
    <source>
        <dbReference type="Proteomes" id="UP000838878"/>
    </source>
</evidence>
<evidence type="ECO:0000313" key="2">
    <source>
        <dbReference type="EMBL" id="CAH0726529.1"/>
    </source>
</evidence>
<dbReference type="Proteomes" id="UP000838878">
    <property type="component" value="Chromosome 6"/>
</dbReference>
<reference evidence="2" key="1">
    <citation type="submission" date="2021-12" db="EMBL/GenBank/DDBJ databases">
        <authorList>
            <person name="Martin H S."/>
        </authorList>
    </citation>
    <scope>NUCLEOTIDE SEQUENCE</scope>
</reference>
<dbReference type="EMBL" id="OV170226">
    <property type="protein sequence ID" value="CAH0726529.1"/>
    <property type="molecule type" value="Genomic_DNA"/>
</dbReference>
<proteinExistence type="predicted"/>
<sequence>MRVRRPFGTNRQHIDIESAESDHAYITCRPQSMQPSICTQTAVCTYNIEFAGFCHLQQKKQEGTPASCNAAAARRSRCALQSHHERHMRIIQPSNAGAALKPS</sequence>
<keyword evidence="3" id="KW-1185">Reference proteome</keyword>
<name>A0A8J9UXB0_9NEOP</name>
<accession>A0A8J9UXB0</accession>
<evidence type="ECO:0000256" key="1">
    <source>
        <dbReference type="SAM" id="MobiDB-lite"/>
    </source>
</evidence>
<feature type="region of interest" description="Disordered" evidence="1">
    <location>
        <begin position="83"/>
        <end position="103"/>
    </location>
</feature>
<dbReference type="AlphaFoldDB" id="A0A8J9UXB0"/>
<protein>
    <submittedName>
        <fullName evidence="2">Uncharacterized protein</fullName>
    </submittedName>
</protein>